<evidence type="ECO:0000313" key="11">
    <source>
        <dbReference type="EMBL" id="CAD7226943.1"/>
    </source>
</evidence>
<dbReference type="InterPro" id="IPR057540">
    <property type="entry name" value="Znf_SUZ12"/>
</dbReference>
<keyword evidence="7" id="KW-0804">Transcription</keyword>
<dbReference type="GO" id="GO:0031490">
    <property type="term" value="F:chromatin DNA binding"/>
    <property type="evidence" value="ECO:0007669"/>
    <property type="project" value="TreeGrafter"/>
</dbReference>
<dbReference type="EMBL" id="OB660982">
    <property type="protein sequence ID" value="CAD7226943.1"/>
    <property type="molecule type" value="Genomic_DNA"/>
</dbReference>
<sequence length="700" mass="78685">MGGMPTTGTGNEGGKGGGGKKDVKSGTPSDGAESLQASRAPSLSDRELFVQAYNKPTQIYRYLHARSSVNKLYLNRTLWYLTNPAGGSIWRRRRRRKFRRPSVPPLPASAEGHLHNGKGHLHNGSEEDYQEKVIRRQKQKRLEEMIQDIAKEAAKKASDAVPNVASHYLQLTILGLRHPEQNEVLRSTAKGVVERHGTLESELAVFDRTGTCTLRPGDYFIPLTPPLNARDLKSPSRKFALWEPLPRDQAENISRKMADSLFSTPVLKLRISWSAEPPTRKEVEWPTALQVRDEENEKENKRPNDLAKAAASLSERDDQHVLYQFYYRSKRLSQSELRHDFRCPWCCLDTGQIYSLLQHLNCCHPRFTFTYVTEREGAPNTFRIDVNVDTRYEDNYHGNPLDVALSPAAAQVSYGRGPPRRRASSTMVTVCRQKRHPPSLAEFVDSSKTTDLHSSRFVSGHNRVYHHTETNAVIQPHEMEEDSEGENDPEWLRVKTKMMIDEFSDVNEGEKELFKKWNLLVLKRNYVGDCQIPLALIHFIEMEGKAVVREKLYRNFVLHLASLRDFGILSSSQVLNLCRVLRARFPVPVSTPPAARTPSSGPLTEGPCTQPPPASMLAPPNGLKNGLALSEQEPSTSSTSSVTATPDDSNSSPPTPGPSDSRPSTPPHVAQQPKTVAEKVKMVWCTWNLATFSLKKHRNS</sequence>
<evidence type="ECO:0000259" key="9">
    <source>
        <dbReference type="Pfam" id="PF09733"/>
    </source>
</evidence>
<reference evidence="11" key="1">
    <citation type="submission" date="2020-11" db="EMBL/GenBank/DDBJ databases">
        <authorList>
            <person name="Tran Van P."/>
        </authorList>
    </citation>
    <scope>NUCLEOTIDE SEQUENCE</scope>
</reference>
<dbReference type="Pfam" id="PF09733">
    <property type="entry name" value="VEFS-Box"/>
    <property type="match status" value="1"/>
</dbReference>
<evidence type="ECO:0000256" key="5">
    <source>
        <dbReference type="ARBA" id="ARBA00022853"/>
    </source>
</evidence>
<feature type="compositionally biased region" description="Low complexity" evidence="8">
    <location>
        <begin position="634"/>
        <end position="663"/>
    </location>
</feature>
<feature type="region of interest" description="Disordered" evidence="8">
    <location>
        <begin position="589"/>
        <end position="675"/>
    </location>
</feature>
<evidence type="ECO:0000256" key="7">
    <source>
        <dbReference type="ARBA" id="ARBA00023163"/>
    </source>
</evidence>
<dbReference type="GO" id="GO:0008270">
    <property type="term" value="F:zinc ion binding"/>
    <property type="evidence" value="ECO:0007669"/>
    <property type="project" value="UniProtKB-KW"/>
</dbReference>
<feature type="domain" description="Polycomb protein SUZ12-like zinc finger" evidence="10">
    <location>
        <begin position="319"/>
        <end position="388"/>
    </location>
</feature>
<keyword evidence="6" id="KW-0805">Transcription regulation</keyword>
<dbReference type="Pfam" id="PF23320">
    <property type="entry name" value="Zn_SUZ12"/>
    <property type="match status" value="1"/>
</dbReference>
<keyword evidence="3" id="KW-0863">Zinc-finger</keyword>
<dbReference type="GO" id="GO:0035098">
    <property type="term" value="C:ESC/E(Z) complex"/>
    <property type="evidence" value="ECO:0007669"/>
    <property type="project" value="TreeGrafter"/>
</dbReference>
<proteinExistence type="inferred from homology"/>
<accession>A0A7R8W8L0</accession>
<feature type="compositionally biased region" description="Gly residues" evidence="8">
    <location>
        <begin position="1"/>
        <end position="17"/>
    </location>
</feature>
<feature type="region of interest" description="Disordered" evidence="8">
    <location>
        <begin position="100"/>
        <end position="131"/>
    </location>
</feature>
<evidence type="ECO:0000256" key="8">
    <source>
        <dbReference type="SAM" id="MobiDB-lite"/>
    </source>
</evidence>
<dbReference type="PANTHER" id="PTHR22597">
    <property type="entry name" value="POLYCOMB GROUP PROTEIN"/>
    <property type="match status" value="1"/>
</dbReference>
<dbReference type="GO" id="GO:0006325">
    <property type="term" value="P:chromatin organization"/>
    <property type="evidence" value="ECO:0007669"/>
    <property type="project" value="UniProtKB-KW"/>
</dbReference>
<evidence type="ECO:0000256" key="6">
    <source>
        <dbReference type="ARBA" id="ARBA00023015"/>
    </source>
</evidence>
<protein>
    <recommendedName>
        <fullName evidence="12">Polycomb protein VEFS-Box domain-containing protein</fullName>
    </recommendedName>
</protein>
<dbReference type="OrthoDB" id="166746at2759"/>
<organism evidence="11">
    <name type="scientific">Cyprideis torosa</name>
    <dbReference type="NCBI Taxonomy" id="163714"/>
    <lineage>
        <taxon>Eukaryota</taxon>
        <taxon>Metazoa</taxon>
        <taxon>Ecdysozoa</taxon>
        <taxon>Arthropoda</taxon>
        <taxon>Crustacea</taxon>
        <taxon>Oligostraca</taxon>
        <taxon>Ostracoda</taxon>
        <taxon>Podocopa</taxon>
        <taxon>Podocopida</taxon>
        <taxon>Cytherocopina</taxon>
        <taxon>Cytheroidea</taxon>
        <taxon>Cytherideidae</taxon>
        <taxon>Cyprideis</taxon>
    </lineage>
</organism>
<feature type="domain" description="Polycomb protein VEFS-Box" evidence="9">
    <location>
        <begin position="455"/>
        <end position="573"/>
    </location>
</feature>
<evidence type="ECO:0000259" key="10">
    <source>
        <dbReference type="Pfam" id="PF23320"/>
    </source>
</evidence>
<dbReference type="AlphaFoldDB" id="A0A7R8W8L0"/>
<evidence type="ECO:0000256" key="2">
    <source>
        <dbReference type="ARBA" id="ARBA00022723"/>
    </source>
</evidence>
<name>A0A7R8W8L0_9CRUS</name>
<dbReference type="CDD" id="cd21551">
    <property type="entry name" value="VEFS-box_SUZ12"/>
    <property type="match status" value="1"/>
</dbReference>
<gene>
    <name evidence="11" type="ORF">CTOB1V02_LOCUS4854</name>
</gene>
<dbReference type="GO" id="GO:0016586">
    <property type="term" value="C:RSC-type complex"/>
    <property type="evidence" value="ECO:0007669"/>
    <property type="project" value="TreeGrafter"/>
</dbReference>
<evidence type="ECO:0000256" key="1">
    <source>
        <dbReference type="ARBA" id="ARBA00007416"/>
    </source>
</evidence>
<evidence type="ECO:0000256" key="4">
    <source>
        <dbReference type="ARBA" id="ARBA00022833"/>
    </source>
</evidence>
<keyword evidence="2" id="KW-0479">Metal-binding</keyword>
<evidence type="ECO:0000256" key="3">
    <source>
        <dbReference type="ARBA" id="ARBA00022771"/>
    </source>
</evidence>
<keyword evidence="4" id="KW-0862">Zinc</keyword>
<dbReference type="InterPro" id="IPR019135">
    <property type="entry name" value="Polycomb_protein_VEFS-Box"/>
</dbReference>
<comment type="similarity">
    <text evidence="1">Belongs to the VEFS (VRN2-EMF2-FIS2-SU(Z)12) family.</text>
</comment>
<feature type="region of interest" description="Disordered" evidence="8">
    <location>
        <begin position="1"/>
        <end position="41"/>
    </location>
</feature>
<keyword evidence="5" id="KW-0156">Chromatin regulator</keyword>
<evidence type="ECO:0008006" key="12">
    <source>
        <dbReference type="Google" id="ProtNLM"/>
    </source>
</evidence>
<dbReference type="PANTHER" id="PTHR22597:SF0">
    <property type="entry name" value="POLYCOMB PROTEIN SUZ12"/>
    <property type="match status" value="1"/>
</dbReference>